<evidence type="ECO:0000256" key="1">
    <source>
        <dbReference type="ARBA" id="ARBA00004123"/>
    </source>
</evidence>
<evidence type="ECO:0000256" key="3">
    <source>
        <dbReference type="ARBA" id="ARBA00023125"/>
    </source>
</evidence>
<dbReference type="SMART" id="SM00432">
    <property type="entry name" value="MADS"/>
    <property type="match status" value="1"/>
</dbReference>
<evidence type="ECO:0000256" key="4">
    <source>
        <dbReference type="ARBA" id="ARBA00023163"/>
    </source>
</evidence>
<dbReference type="Proteomes" id="UP000315295">
    <property type="component" value="Unassembled WGS sequence"/>
</dbReference>
<dbReference type="EMBL" id="VIEB01000619">
    <property type="protein sequence ID" value="TQD84818.1"/>
    <property type="molecule type" value="Genomic_DNA"/>
</dbReference>
<dbReference type="PRINTS" id="PR00404">
    <property type="entry name" value="MADSDOMAIN"/>
</dbReference>
<dbReference type="GO" id="GO:0005634">
    <property type="term" value="C:nucleus"/>
    <property type="evidence" value="ECO:0007669"/>
    <property type="project" value="UniProtKB-SubCell"/>
</dbReference>
<dbReference type="GO" id="GO:0045944">
    <property type="term" value="P:positive regulation of transcription by RNA polymerase II"/>
    <property type="evidence" value="ECO:0007669"/>
    <property type="project" value="InterPro"/>
</dbReference>
<gene>
    <name evidence="8" type="ORF">C1H46_029629</name>
</gene>
<comment type="subcellular location">
    <subcellularLocation>
        <location evidence="1">Nucleus</location>
    </subcellularLocation>
</comment>
<dbReference type="InterPro" id="IPR002100">
    <property type="entry name" value="TF_MADSbox"/>
</dbReference>
<dbReference type="InterPro" id="IPR036879">
    <property type="entry name" value="TF_MADSbox_sf"/>
</dbReference>
<feature type="region of interest" description="Disordered" evidence="6">
    <location>
        <begin position="158"/>
        <end position="180"/>
    </location>
</feature>
<name>A0A540LEB4_MALBA</name>
<keyword evidence="5" id="KW-0539">Nucleus</keyword>
<organism evidence="8 9">
    <name type="scientific">Malus baccata</name>
    <name type="common">Siberian crab apple</name>
    <name type="synonym">Pyrus baccata</name>
    <dbReference type="NCBI Taxonomy" id="106549"/>
    <lineage>
        <taxon>Eukaryota</taxon>
        <taxon>Viridiplantae</taxon>
        <taxon>Streptophyta</taxon>
        <taxon>Embryophyta</taxon>
        <taxon>Tracheophyta</taxon>
        <taxon>Spermatophyta</taxon>
        <taxon>Magnoliopsida</taxon>
        <taxon>eudicotyledons</taxon>
        <taxon>Gunneridae</taxon>
        <taxon>Pentapetalae</taxon>
        <taxon>rosids</taxon>
        <taxon>fabids</taxon>
        <taxon>Rosales</taxon>
        <taxon>Rosaceae</taxon>
        <taxon>Amygdaloideae</taxon>
        <taxon>Maleae</taxon>
        <taxon>Malus</taxon>
    </lineage>
</organism>
<feature type="domain" description="MADS-box" evidence="7">
    <location>
        <begin position="1"/>
        <end position="53"/>
    </location>
</feature>
<evidence type="ECO:0000256" key="5">
    <source>
        <dbReference type="ARBA" id="ARBA00023242"/>
    </source>
</evidence>
<dbReference type="GO" id="GO:0000978">
    <property type="term" value="F:RNA polymerase II cis-regulatory region sequence-specific DNA binding"/>
    <property type="evidence" value="ECO:0007669"/>
    <property type="project" value="TreeGrafter"/>
</dbReference>
<evidence type="ECO:0000313" key="9">
    <source>
        <dbReference type="Proteomes" id="UP000315295"/>
    </source>
</evidence>
<dbReference type="PANTHER" id="PTHR11945:SF521">
    <property type="entry name" value="AGAMOUS-LIKE 48-RELATED"/>
    <property type="match status" value="1"/>
</dbReference>
<dbReference type="Pfam" id="PF00319">
    <property type="entry name" value="SRF-TF"/>
    <property type="match status" value="1"/>
</dbReference>
<proteinExistence type="predicted"/>
<evidence type="ECO:0000256" key="6">
    <source>
        <dbReference type="SAM" id="MobiDB-lite"/>
    </source>
</evidence>
<dbReference type="AlphaFoldDB" id="A0A540LEB4"/>
<dbReference type="Gene3D" id="3.40.1810.10">
    <property type="entry name" value="Transcription factor, MADS-box"/>
    <property type="match status" value="1"/>
</dbReference>
<keyword evidence="9" id="KW-1185">Reference proteome</keyword>
<accession>A0A540LEB4</accession>
<dbReference type="PROSITE" id="PS50066">
    <property type="entry name" value="MADS_BOX_2"/>
    <property type="match status" value="1"/>
</dbReference>
<evidence type="ECO:0000259" key="7">
    <source>
        <dbReference type="PROSITE" id="PS50066"/>
    </source>
</evidence>
<dbReference type="GO" id="GO:0000981">
    <property type="term" value="F:DNA-binding transcription factor activity, RNA polymerase II-specific"/>
    <property type="evidence" value="ECO:0007669"/>
    <property type="project" value="InterPro"/>
</dbReference>
<keyword evidence="2" id="KW-0805">Transcription regulation</keyword>
<feature type="compositionally biased region" description="Polar residues" evidence="6">
    <location>
        <begin position="159"/>
        <end position="169"/>
    </location>
</feature>
<dbReference type="GO" id="GO:0046983">
    <property type="term" value="F:protein dimerization activity"/>
    <property type="evidence" value="ECO:0007669"/>
    <property type="project" value="InterPro"/>
</dbReference>
<keyword evidence="4" id="KW-0804">Transcription</keyword>
<keyword evidence="3" id="KW-0238">DNA-binding</keyword>
<dbReference type="CDD" id="cd00266">
    <property type="entry name" value="MADS_SRF_like"/>
    <property type="match status" value="1"/>
</dbReference>
<sequence length="439" mass="48385">MTRNKVKLAWIVNDNARKSSFKKRNACLVKKMSELTTLCDISAFVIVYGEDGEESTVFPDRMVVEQLIARFQNIADLERWKKMMNQETYLKDRATKMQEQIRKIMKKNKELNTSNVLHQIIQKGKPLLEFDDNVLTGVVFSLEERMQEIRKRIDYFEQANPNHSPSTPSQGGGDQSEMISQVGSDFPESLFMYKDLGKQIQNNYGPTVSVRSDIAIPPSSLFGNFTIENDMGMPLWNLGGNCDGSDLGLPKKIRSVEGPGSGVGDDMGVHSGFVKYQNYVGSDNKYGNYKESRPFWDWGVGGDGSDKGLTSMNSEGMNGGTGMELEVFPSYATKVAGITSNVGCDLGLDMTSYNEDTGFRIGDDKAGSNNGVFGHLPRQFNIGVRTESHRDLPSACFGGNGAGSDVRLLPGLFAGSNAGSDVGHPYNASRSWQFPFSLP</sequence>
<dbReference type="SUPFAM" id="SSF55455">
    <property type="entry name" value="SRF-like"/>
    <property type="match status" value="1"/>
</dbReference>
<protein>
    <recommendedName>
        <fullName evidence="7">MADS-box domain-containing protein</fullName>
    </recommendedName>
</protein>
<comment type="caution">
    <text evidence="8">The sequence shown here is derived from an EMBL/GenBank/DDBJ whole genome shotgun (WGS) entry which is preliminary data.</text>
</comment>
<reference evidence="8 9" key="1">
    <citation type="journal article" date="2019" name="G3 (Bethesda)">
        <title>Sequencing of a Wild Apple (Malus baccata) Genome Unravels the Differences Between Cultivated and Wild Apple Species Regarding Disease Resistance and Cold Tolerance.</title>
        <authorList>
            <person name="Chen X."/>
        </authorList>
    </citation>
    <scope>NUCLEOTIDE SEQUENCE [LARGE SCALE GENOMIC DNA]</scope>
    <source>
        <strain evidence="9">cv. Shandingzi</strain>
        <tissue evidence="8">Leaves</tissue>
    </source>
</reference>
<evidence type="ECO:0000313" key="8">
    <source>
        <dbReference type="EMBL" id="TQD84818.1"/>
    </source>
</evidence>
<dbReference type="PANTHER" id="PTHR11945">
    <property type="entry name" value="MADS BOX PROTEIN"/>
    <property type="match status" value="1"/>
</dbReference>
<dbReference type="InterPro" id="IPR033897">
    <property type="entry name" value="SRF-like_MADS-box"/>
</dbReference>
<evidence type="ECO:0000256" key="2">
    <source>
        <dbReference type="ARBA" id="ARBA00023015"/>
    </source>
</evidence>
<dbReference type="STRING" id="106549.A0A540LEB4"/>